<sequence length="100" mass="11475">MNMTHDIHKVMRYQKAGPFTLDIEFEDGTHQVIDFRPLLCGELYGPLSEPQVFDQVRLDEEVHTLVWPNGADFDPSTLYNWPQVGSQLKALAKSWETKVG</sequence>
<dbReference type="Gene3D" id="3.30.2020.10">
    <property type="entry name" value="NE0471-like N-terminal domain"/>
    <property type="match status" value="1"/>
</dbReference>
<accession>A0ABU3K8P8</accession>
<dbReference type="SUPFAM" id="SSF143880">
    <property type="entry name" value="NE0471 N-terminal domain-like"/>
    <property type="match status" value="1"/>
</dbReference>
<keyword evidence="2" id="KW-1185">Reference proteome</keyword>
<protein>
    <submittedName>
        <fullName evidence="1">DUF2442 domain-containing protein</fullName>
    </submittedName>
</protein>
<evidence type="ECO:0000313" key="1">
    <source>
        <dbReference type="EMBL" id="MDT7042820.1"/>
    </source>
</evidence>
<gene>
    <name evidence="1" type="ORF">PPG34_10690</name>
</gene>
<organism evidence="1 2">
    <name type="scientific">Candidatus Nitronereus thalassa</name>
    <dbReference type="NCBI Taxonomy" id="3020898"/>
    <lineage>
        <taxon>Bacteria</taxon>
        <taxon>Pseudomonadati</taxon>
        <taxon>Nitrospirota</taxon>
        <taxon>Nitrospiria</taxon>
        <taxon>Nitrospirales</taxon>
        <taxon>Nitrospiraceae</taxon>
        <taxon>Candidatus Nitronereus</taxon>
    </lineage>
</organism>
<dbReference type="RefSeq" id="WP_313833278.1">
    <property type="nucleotide sequence ID" value="NZ_JAQOUE010000001.1"/>
</dbReference>
<comment type="caution">
    <text evidence="1">The sequence shown here is derived from an EMBL/GenBank/DDBJ whole genome shotgun (WGS) entry which is preliminary data.</text>
</comment>
<proteinExistence type="predicted"/>
<evidence type="ECO:0000313" key="2">
    <source>
        <dbReference type="Proteomes" id="UP001250932"/>
    </source>
</evidence>
<dbReference type="InterPro" id="IPR036782">
    <property type="entry name" value="NE0471-like_N"/>
</dbReference>
<dbReference type="Pfam" id="PF10387">
    <property type="entry name" value="DUF2442"/>
    <property type="match status" value="1"/>
</dbReference>
<dbReference type="InterPro" id="IPR018841">
    <property type="entry name" value="DUF2442"/>
</dbReference>
<reference evidence="1 2" key="1">
    <citation type="journal article" date="2023" name="ISME J.">
        <title>Cultivation and genomic characterization of novel and ubiquitous marine nitrite-oxidizing bacteria from the Nitrospirales.</title>
        <authorList>
            <person name="Mueller A.J."/>
            <person name="Daebeler A."/>
            <person name="Herbold C.W."/>
            <person name="Kirkegaard R.H."/>
            <person name="Daims H."/>
        </authorList>
    </citation>
    <scope>NUCLEOTIDE SEQUENCE [LARGE SCALE GENOMIC DNA]</scope>
    <source>
        <strain evidence="1 2">EB</strain>
    </source>
</reference>
<dbReference type="Proteomes" id="UP001250932">
    <property type="component" value="Unassembled WGS sequence"/>
</dbReference>
<name>A0ABU3K8P8_9BACT</name>
<dbReference type="EMBL" id="JAQOUE010000001">
    <property type="protein sequence ID" value="MDT7042820.1"/>
    <property type="molecule type" value="Genomic_DNA"/>
</dbReference>